<sequence>MYPRVHCRLLYPLHPMFIDTGNFTCPFPKTPSSSIPCGCQLPEPSADAFQVHLNHAHSNWWAMRTVKCRCGCSSGPIKTDLFIQHVLLHKFHLQDLICRLCGATELGMDRFCGHLTRCPKLYLFRLEESEWRPYKKVKPSPSGGKRGRRPKSPKA</sequence>
<reference evidence="2 3" key="1">
    <citation type="journal article" date="2019" name="Nat. Ecol. Evol.">
        <title>Megaphylogeny resolves global patterns of mushroom evolution.</title>
        <authorList>
            <person name="Varga T."/>
            <person name="Krizsan K."/>
            <person name="Foldi C."/>
            <person name="Dima B."/>
            <person name="Sanchez-Garcia M."/>
            <person name="Sanchez-Ramirez S."/>
            <person name="Szollosi G.J."/>
            <person name="Szarkandi J.G."/>
            <person name="Papp V."/>
            <person name="Albert L."/>
            <person name="Andreopoulos W."/>
            <person name="Angelini C."/>
            <person name="Antonin V."/>
            <person name="Barry K.W."/>
            <person name="Bougher N.L."/>
            <person name="Buchanan P."/>
            <person name="Buyck B."/>
            <person name="Bense V."/>
            <person name="Catcheside P."/>
            <person name="Chovatia M."/>
            <person name="Cooper J."/>
            <person name="Damon W."/>
            <person name="Desjardin D."/>
            <person name="Finy P."/>
            <person name="Geml J."/>
            <person name="Haridas S."/>
            <person name="Hughes K."/>
            <person name="Justo A."/>
            <person name="Karasinski D."/>
            <person name="Kautmanova I."/>
            <person name="Kiss B."/>
            <person name="Kocsube S."/>
            <person name="Kotiranta H."/>
            <person name="LaButti K.M."/>
            <person name="Lechner B.E."/>
            <person name="Liimatainen K."/>
            <person name="Lipzen A."/>
            <person name="Lukacs Z."/>
            <person name="Mihaltcheva S."/>
            <person name="Morgado L.N."/>
            <person name="Niskanen T."/>
            <person name="Noordeloos M.E."/>
            <person name="Ohm R.A."/>
            <person name="Ortiz-Santana B."/>
            <person name="Ovrebo C."/>
            <person name="Racz N."/>
            <person name="Riley R."/>
            <person name="Savchenko A."/>
            <person name="Shiryaev A."/>
            <person name="Soop K."/>
            <person name="Spirin V."/>
            <person name="Szebenyi C."/>
            <person name="Tomsovsky M."/>
            <person name="Tulloss R.E."/>
            <person name="Uehling J."/>
            <person name="Grigoriev I.V."/>
            <person name="Vagvolgyi C."/>
            <person name="Papp T."/>
            <person name="Martin F.M."/>
            <person name="Miettinen O."/>
            <person name="Hibbett D.S."/>
            <person name="Nagy L.G."/>
        </authorList>
    </citation>
    <scope>NUCLEOTIDE SEQUENCE [LARGE SCALE GENOMIC DNA]</scope>
    <source>
        <strain evidence="2 3">CBS 962.96</strain>
    </source>
</reference>
<accession>A0A4V4HGZ5</accession>
<evidence type="ECO:0000256" key="1">
    <source>
        <dbReference type="SAM" id="MobiDB-lite"/>
    </source>
</evidence>
<keyword evidence="3" id="KW-1185">Reference proteome</keyword>
<gene>
    <name evidence="2" type="ORF">K435DRAFT_837131</name>
</gene>
<evidence type="ECO:0000313" key="3">
    <source>
        <dbReference type="Proteomes" id="UP000297245"/>
    </source>
</evidence>
<evidence type="ECO:0000313" key="2">
    <source>
        <dbReference type="EMBL" id="THV00776.1"/>
    </source>
</evidence>
<organism evidence="2 3">
    <name type="scientific">Dendrothele bispora (strain CBS 962.96)</name>
    <dbReference type="NCBI Taxonomy" id="1314807"/>
    <lineage>
        <taxon>Eukaryota</taxon>
        <taxon>Fungi</taxon>
        <taxon>Dikarya</taxon>
        <taxon>Basidiomycota</taxon>
        <taxon>Agaricomycotina</taxon>
        <taxon>Agaricomycetes</taxon>
        <taxon>Agaricomycetidae</taxon>
        <taxon>Agaricales</taxon>
        <taxon>Agaricales incertae sedis</taxon>
        <taxon>Dendrothele</taxon>
    </lineage>
</organism>
<feature type="region of interest" description="Disordered" evidence="1">
    <location>
        <begin position="134"/>
        <end position="155"/>
    </location>
</feature>
<proteinExistence type="predicted"/>
<protein>
    <submittedName>
        <fullName evidence="2">Uncharacterized protein</fullName>
    </submittedName>
</protein>
<feature type="compositionally biased region" description="Basic residues" evidence="1">
    <location>
        <begin position="145"/>
        <end position="155"/>
    </location>
</feature>
<dbReference type="AlphaFoldDB" id="A0A4V4HGZ5"/>
<dbReference type="Proteomes" id="UP000297245">
    <property type="component" value="Unassembled WGS sequence"/>
</dbReference>
<name>A0A4V4HGZ5_DENBC</name>
<dbReference type="EMBL" id="ML179099">
    <property type="protein sequence ID" value="THV00776.1"/>
    <property type="molecule type" value="Genomic_DNA"/>
</dbReference>